<keyword evidence="2" id="KW-1185">Reference proteome</keyword>
<organism evidence="1 2">
    <name type="scientific">Pyrus ussuriensis x Pyrus communis</name>
    <dbReference type="NCBI Taxonomy" id="2448454"/>
    <lineage>
        <taxon>Eukaryota</taxon>
        <taxon>Viridiplantae</taxon>
        <taxon>Streptophyta</taxon>
        <taxon>Embryophyta</taxon>
        <taxon>Tracheophyta</taxon>
        <taxon>Spermatophyta</taxon>
        <taxon>Magnoliopsida</taxon>
        <taxon>eudicotyledons</taxon>
        <taxon>Gunneridae</taxon>
        <taxon>Pentapetalae</taxon>
        <taxon>rosids</taxon>
        <taxon>fabids</taxon>
        <taxon>Rosales</taxon>
        <taxon>Rosaceae</taxon>
        <taxon>Amygdaloideae</taxon>
        <taxon>Maleae</taxon>
        <taxon>Pyrus</taxon>
    </lineage>
</organism>
<gene>
    <name evidence="1" type="ORF">D8674_036805</name>
</gene>
<protein>
    <submittedName>
        <fullName evidence="1">Uncharacterized protein</fullName>
    </submittedName>
</protein>
<name>A0A5N5EUZ2_9ROSA</name>
<reference evidence="1 2" key="1">
    <citation type="submission" date="2019-09" db="EMBL/GenBank/DDBJ databases">
        <authorList>
            <person name="Ou C."/>
        </authorList>
    </citation>
    <scope>NUCLEOTIDE SEQUENCE [LARGE SCALE GENOMIC DNA]</scope>
    <source>
        <strain evidence="1">S2</strain>
        <tissue evidence="1">Leaf</tissue>
    </source>
</reference>
<sequence length="68" mass="7920">MEDKNRDESVLANPYDLRQHVEFAHAIAYKCTLDDDTNEELMKLMELALEGGYNQWRYDVKQNGAPSK</sequence>
<proteinExistence type="predicted"/>
<dbReference type="AlphaFoldDB" id="A0A5N5EUZ2"/>
<dbReference type="EMBL" id="SMOL01000782">
    <property type="protein sequence ID" value="KAB2594625.1"/>
    <property type="molecule type" value="Genomic_DNA"/>
</dbReference>
<dbReference type="Proteomes" id="UP000327157">
    <property type="component" value="Unassembled WGS sequence"/>
</dbReference>
<evidence type="ECO:0000313" key="2">
    <source>
        <dbReference type="Proteomes" id="UP000327157"/>
    </source>
</evidence>
<comment type="caution">
    <text evidence="1">The sequence shown here is derived from an EMBL/GenBank/DDBJ whole genome shotgun (WGS) entry which is preliminary data.</text>
</comment>
<reference evidence="1 2" key="2">
    <citation type="submission" date="2019-11" db="EMBL/GenBank/DDBJ databases">
        <title>A de novo genome assembly of a pear dwarfing rootstock.</title>
        <authorList>
            <person name="Wang F."/>
            <person name="Wang J."/>
            <person name="Li S."/>
            <person name="Zhang Y."/>
            <person name="Fang M."/>
            <person name="Ma L."/>
            <person name="Zhao Y."/>
            <person name="Jiang S."/>
        </authorList>
    </citation>
    <scope>NUCLEOTIDE SEQUENCE [LARGE SCALE GENOMIC DNA]</scope>
    <source>
        <strain evidence="1">S2</strain>
        <tissue evidence="1">Leaf</tissue>
    </source>
</reference>
<accession>A0A5N5EUZ2</accession>
<evidence type="ECO:0000313" key="1">
    <source>
        <dbReference type="EMBL" id="KAB2594625.1"/>
    </source>
</evidence>